<dbReference type="Proteomes" id="UP000070539">
    <property type="component" value="Unassembled WGS sequence"/>
</dbReference>
<dbReference type="HAMAP" id="MF_01185">
    <property type="entry name" value="FliW"/>
    <property type="match status" value="1"/>
</dbReference>
<dbReference type="GO" id="GO:0005737">
    <property type="term" value="C:cytoplasm"/>
    <property type="evidence" value="ECO:0007669"/>
    <property type="project" value="UniProtKB-SubCell"/>
</dbReference>
<evidence type="ECO:0000256" key="5">
    <source>
        <dbReference type="HAMAP-Rule" id="MF_01185"/>
    </source>
</evidence>
<dbReference type="SUPFAM" id="SSF141457">
    <property type="entry name" value="BH3618-like"/>
    <property type="match status" value="1"/>
</dbReference>
<dbReference type="Pfam" id="PF02623">
    <property type="entry name" value="FliW"/>
    <property type="match status" value="1"/>
</dbReference>
<evidence type="ECO:0000313" key="6">
    <source>
        <dbReference type="EMBL" id="KXL52081.1"/>
    </source>
</evidence>
<dbReference type="OrthoDB" id="9801235at2"/>
<dbReference type="EMBL" id="LRVM01000011">
    <property type="protein sequence ID" value="KXL52081.1"/>
    <property type="molecule type" value="Genomic_DNA"/>
</dbReference>
<evidence type="ECO:0000256" key="3">
    <source>
        <dbReference type="ARBA" id="ARBA00022845"/>
    </source>
</evidence>
<dbReference type="InterPro" id="IPR024046">
    <property type="entry name" value="Flagellar_assmbl_FliW_dom_sf"/>
</dbReference>
<evidence type="ECO:0000256" key="1">
    <source>
        <dbReference type="ARBA" id="ARBA00022490"/>
    </source>
</evidence>
<keyword evidence="4 5" id="KW-0143">Chaperone</keyword>
<evidence type="ECO:0000256" key="4">
    <source>
        <dbReference type="ARBA" id="ARBA00023186"/>
    </source>
</evidence>
<dbReference type="InterPro" id="IPR003775">
    <property type="entry name" value="Flagellar_assembly_factor_FliW"/>
</dbReference>
<keyword evidence="7" id="KW-1185">Reference proteome</keyword>
<reference evidence="6 7" key="1">
    <citation type="submission" date="2016-01" db="EMBL/GenBank/DDBJ databases">
        <title>Genome sequence of Clostridium neopropionicum X4, DSM-3847.</title>
        <authorList>
            <person name="Poehlein A."/>
            <person name="Beck M.H."/>
            <person name="Bengelsdorf F.R."/>
            <person name="Daniel R."/>
            <person name="Duerre P."/>
        </authorList>
    </citation>
    <scope>NUCLEOTIDE SEQUENCE [LARGE SCALE GENOMIC DNA]</scope>
    <source>
        <strain evidence="6 7">DSM-3847</strain>
    </source>
</reference>
<dbReference type="Gene3D" id="2.30.290.10">
    <property type="entry name" value="BH3618-like"/>
    <property type="match status" value="1"/>
</dbReference>
<dbReference type="PANTHER" id="PTHR39190:SF1">
    <property type="entry name" value="FLAGELLAR ASSEMBLY FACTOR FLIW"/>
    <property type="match status" value="1"/>
</dbReference>
<dbReference type="GO" id="GO:0006417">
    <property type="term" value="P:regulation of translation"/>
    <property type="evidence" value="ECO:0007669"/>
    <property type="project" value="UniProtKB-KW"/>
</dbReference>
<gene>
    <name evidence="5 6" type="primary">fliW</name>
    <name evidence="6" type="ORF">CLNEO_25970</name>
</gene>
<comment type="similarity">
    <text evidence="5">Belongs to the FliW family.</text>
</comment>
<keyword evidence="1 5" id="KW-0963">Cytoplasm</keyword>
<keyword evidence="2 5" id="KW-1005">Bacterial flagellum biogenesis</keyword>
<comment type="subcellular location">
    <subcellularLocation>
        <location evidence="5">Cytoplasm</location>
    </subcellularLocation>
</comment>
<evidence type="ECO:0000256" key="2">
    <source>
        <dbReference type="ARBA" id="ARBA00022795"/>
    </source>
</evidence>
<evidence type="ECO:0000313" key="7">
    <source>
        <dbReference type="Proteomes" id="UP000070539"/>
    </source>
</evidence>
<keyword evidence="6" id="KW-0966">Cell projection</keyword>
<organism evidence="6 7">
    <name type="scientific">Anaerotignum neopropionicum</name>
    <dbReference type="NCBI Taxonomy" id="36847"/>
    <lineage>
        <taxon>Bacteria</taxon>
        <taxon>Bacillati</taxon>
        <taxon>Bacillota</taxon>
        <taxon>Clostridia</taxon>
        <taxon>Lachnospirales</taxon>
        <taxon>Anaerotignaceae</taxon>
        <taxon>Anaerotignum</taxon>
    </lineage>
</organism>
<dbReference type="AlphaFoldDB" id="A0A136WC28"/>
<dbReference type="PANTHER" id="PTHR39190">
    <property type="entry name" value="FLAGELLAR ASSEMBLY FACTOR FLIW"/>
    <property type="match status" value="1"/>
</dbReference>
<comment type="subunit">
    <text evidence="5">Interacts with translational regulator CsrA and flagellin(s).</text>
</comment>
<dbReference type="STRING" id="36847.CLNEO_25970"/>
<keyword evidence="3 5" id="KW-0810">Translation regulation</keyword>
<sequence length="147" mass="17209">MELETKYFSKMEYESSEVVFFEHGLFGFEKYKKFILIKFENNDGSPVCLQSIDEANIAFAMINPYNFIPDYNVSLTETDIKDLKLQDSHNLAVYNICVLRDDIPKSTTNLRCPVVVNTETRLAKQIILENSEYPFKYPFKDLIHKED</sequence>
<accession>A0A136WC28</accession>
<comment type="function">
    <text evidence="5">Acts as an anti-CsrA protein, binds CsrA and prevents it from repressing translation of its target genes, one of which is flagellin. Binds to flagellin and participates in the assembly of the flagellum.</text>
</comment>
<keyword evidence="6" id="KW-0969">Cilium</keyword>
<proteinExistence type="inferred from homology"/>
<comment type="caution">
    <text evidence="6">The sequence shown here is derived from an EMBL/GenBank/DDBJ whole genome shotgun (WGS) entry which is preliminary data.</text>
</comment>
<protein>
    <recommendedName>
        <fullName evidence="5">Flagellar assembly factor FliW</fullName>
    </recommendedName>
</protein>
<keyword evidence="6" id="KW-0282">Flagellum</keyword>
<dbReference type="GO" id="GO:0044780">
    <property type="term" value="P:bacterial-type flagellum assembly"/>
    <property type="evidence" value="ECO:0007669"/>
    <property type="project" value="UniProtKB-UniRule"/>
</dbReference>
<dbReference type="RefSeq" id="WP_066090017.1">
    <property type="nucleotide sequence ID" value="NZ_LRVM01000011.1"/>
</dbReference>
<name>A0A136WC28_9FIRM</name>